<evidence type="ECO:0000313" key="7">
    <source>
        <dbReference type="Proteomes" id="UP000677054"/>
    </source>
</evidence>
<evidence type="ECO:0000256" key="2">
    <source>
        <dbReference type="ARBA" id="ARBA00022525"/>
    </source>
</evidence>
<dbReference type="SMART" id="SM00020">
    <property type="entry name" value="Tryp_SPc"/>
    <property type="match status" value="1"/>
</dbReference>
<accession>A0A7R9A698</accession>
<keyword evidence="2" id="KW-0964">Secreted</keyword>
<dbReference type="PANTHER" id="PTHR24258:SF129">
    <property type="entry name" value="LP15124P-RELATED"/>
    <property type="match status" value="1"/>
</dbReference>
<dbReference type="PRINTS" id="PR00722">
    <property type="entry name" value="CHYMOTRYPSIN"/>
</dbReference>
<evidence type="ECO:0000256" key="4">
    <source>
        <dbReference type="SAM" id="MobiDB-lite"/>
    </source>
</evidence>
<evidence type="ECO:0000256" key="1">
    <source>
        <dbReference type="ARBA" id="ARBA00004613"/>
    </source>
</evidence>
<dbReference type="PROSITE" id="PS50240">
    <property type="entry name" value="TRYPSIN_DOM"/>
    <property type="match status" value="1"/>
</dbReference>
<protein>
    <recommendedName>
        <fullName evidence="5">Peptidase S1 domain-containing protein</fullName>
    </recommendedName>
</protein>
<sequence>MQAENRLIVGFSSFFTPALPLGSPDPPRMKQLSCLLLLLGLSRAQQDKIPTPLLGPQTPLLGSPSLLTGTPTPLLGPPQAADYGCALPFACVPFYLCSEGNIVTDGEGIIDVRFGPGKDSSGPPQLVGGNCPNFLDVCCRDPNAKPPPTPKPPPYVPRCGIRNNLGIDVRITFNASHDKHKYDHEAQYGEFPWMGVVLTAKPDAPEKDLYQCGASLVHPQVVLTAAHCVDKFAELFSRREFPAQNGLKVRLGEWDTTNDYEPYPHQDRFVEKVIMHSDYRKGPLYNDIALLFMNHPYDLSPHVDTICLPEPGYSRPWGNTCVSTGFGKNSFGKEGQYQVILKKVELPLVERIECEKRLQNTKLGQWFRLHWSFLCAGGVAGEDTCRGDGGGPLVCYDPNKGSWFQAGIVAWGIGCGNAIPGIYVDVAHFAPWIDEQITRYYHLSKPYWGFDLRQNAPGQGLPVPATNPAVPAPNPTVPAPIATVPALNPAVPASNPAVPASNPAVPAQVPQNPPPPPPQNPAAPNGPGADAGIGTL</sequence>
<dbReference type="GO" id="GO:0004252">
    <property type="term" value="F:serine-type endopeptidase activity"/>
    <property type="evidence" value="ECO:0007669"/>
    <property type="project" value="InterPro"/>
</dbReference>
<gene>
    <name evidence="6" type="ORF">DSTB1V02_LOCUS7848</name>
</gene>
<dbReference type="PANTHER" id="PTHR24258">
    <property type="entry name" value="SERINE PROTEASE-RELATED"/>
    <property type="match status" value="1"/>
</dbReference>
<keyword evidence="3" id="KW-1015">Disulfide bond</keyword>
<dbReference type="PROSITE" id="PS00134">
    <property type="entry name" value="TRYPSIN_HIS"/>
    <property type="match status" value="1"/>
</dbReference>
<comment type="subcellular location">
    <subcellularLocation>
        <location evidence="1">Secreted</location>
    </subcellularLocation>
</comment>
<dbReference type="CDD" id="cd00190">
    <property type="entry name" value="Tryp_SPc"/>
    <property type="match status" value="1"/>
</dbReference>
<feature type="region of interest" description="Disordered" evidence="4">
    <location>
        <begin position="494"/>
        <end position="536"/>
    </location>
</feature>
<dbReference type="InterPro" id="IPR001254">
    <property type="entry name" value="Trypsin_dom"/>
</dbReference>
<organism evidence="6">
    <name type="scientific">Darwinula stevensoni</name>
    <dbReference type="NCBI Taxonomy" id="69355"/>
    <lineage>
        <taxon>Eukaryota</taxon>
        <taxon>Metazoa</taxon>
        <taxon>Ecdysozoa</taxon>
        <taxon>Arthropoda</taxon>
        <taxon>Crustacea</taxon>
        <taxon>Oligostraca</taxon>
        <taxon>Ostracoda</taxon>
        <taxon>Podocopa</taxon>
        <taxon>Podocopida</taxon>
        <taxon>Darwinulocopina</taxon>
        <taxon>Darwinuloidea</taxon>
        <taxon>Darwinulidae</taxon>
        <taxon>Darwinula</taxon>
    </lineage>
</organism>
<dbReference type="SUPFAM" id="SSF50494">
    <property type="entry name" value="Trypsin-like serine proteases"/>
    <property type="match status" value="1"/>
</dbReference>
<dbReference type="Pfam" id="PF00089">
    <property type="entry name" value="Trypsin"/>
    <property type="match status" value="1"/>
</dbReference>
<dbReference type="InterPro" id="IPR018114">
    <property type="entry name" value="TRYPSIN_HIS"/>
</dbReference>
<evidence type="ECO:0000313" key="6">
    <source>
        <dbReference type="EMBL" id="CAD7248025.1"/>
    </source>
</evidence>
<feature type="compositionally biased region" description="Pro residues" evidence="4">
    <location>
        <begin position="511"/>
        <end position="521"/>
    </location>
</feature>
<dbReference type="Proteomes" id="UP000677054">
    <property type="component" value="Unassembled WGS sequence"/>
</dbReference>
<keyword evidence="7" id="KW-1185">Reference proteome</keyword>
<dbReference type="GO" id="GO:0005576">
    <property type="term" value="C:extracellular region"/>
    <property type="evidence" value="ECO:0007669"/>
    <property type="project" value="UniProtKB-SubCell"/>
</dbReference>
<dbReference type="InterPro" id="IPR001314">
    <property type="entry name" value="Peptidase_S1A"/>
</dbReference>
<proteinExistence type="predicted"/>
<evidence type="ECO:0000259" key="5">
    <source>
        <dbReference type="PROSITE" id="PS50240"/>
    </source>
</evidence>
<dbReference type="InterPro" id="IPR041515">
    <property type="entry name" value="PPAF-2-like_Clip"/>
</dbReference>
<feature type="domain" description="Peptidase S1" evidence="5">
    <location>
        <begin position="126"/>
        <end position="438"/>
    </location>
</feature>
<dbReference type="AlphaFoldDB" id="A0A7R9A698"/>
<dbReference type="EMBL" id="LR901194">
    <property type="protein sequence ID" value="CAD7248025.1"/>
    <property type="molecule type" value="Genomic_DNA"/>
</dbReference>
<dbReference type="GO" id="GO:0006508">
    <property type="term" value="P:proteolysis"/>
    <property type="evidence" value="ECO:0007669"/>
    <property type="project" value="InterPro"/>
</dbReference>
<evidence type="ECO:0000256" key="3">
    <source>
        <dbReference type="ARBA" id="ARBA00023157"/>
    </source>
</evidence>
<dbReference type="FunFam" id="2.40.10.10:FF:000038">
    <property type="entry name" value="Serine protease"/>
    <property type="match status" value="1"/>
</dbReference>
<reference evidence="6" key="1">
    <citation type="submission" date="2020-11" db="EMBL/GenBank/DDBJ databases">
        <authorList>
            <person name="Tran Van P."/>
        </authorList>
    </citation>
    <scope>NUCLEOTIDE SEQUENCE</scope>
</reference>
<name>A0A7R9A698_9CRUS</name>
<dbReference type="EMBL" id="CAJPEV010001677">
    <property type="protein sequence ID" value="CAG0893824.1"/>
    <property type="molecule type" value="Genomic_DNA"/>
</dbReference>
<dbReference type="OrthoDB" id="6261922at2759"/>
<feature type="compositionally biased region" description="Low complexity" evidence="4">
    <location>
        <begin position="494"/>
        <end position="510"/>
    </location>
</feature>
<dbReference type="Gene3D" id="2.40.10.10">
    <property type="entry name" value="Trypsin-like serine proteases"/>
    <property type="match status" value="2"/>
</dbReference>
<dbReference type="Pfam" id="PF18322">
    <property type="entry name" value="CLIP_1"/>
    <property type="match status" value="1"/>
</dbReference>
<dbReference type="InterPro" id="IPR043504">
    <property type="entry name" value="Peptidase_S1_PA_chymotrypsin"/>
</dbReference>
<dbReference type="InterPro" id="IPR009003">
    <property type="entry name" value="Peptidase_S1_PA"/>
</dbReference>